<evidence type="ECO:0000313" key="1">
    <source>
        <dbReference type="EMBL" id="CAK9073213.1"/>
    </source>
</evidence>
<keyword evidence="2" id="KW-1185">Reference proteome</keyword>
<organism evidence="1 2">
    <name type="scientific">Durusdinium trenchii</name>
    <dbReference type="NCBI Taxonomy" id="1381693"/>
    <lineage>
        <taxon>Eukaryota</taxon>
        <taxon>Sar</taxon>
        <taxon>Alveolata</taxon>
        <taxon>Dinophyceae</taxon>
        <taxon>Suessiales</taxon>
        <taxon>Symbiodiniaceae</taxon>
        <taxon>Durusdinium</taxon>
    </lineage>
</organism>
<evidence type="ECO:0008006" key="3">
    <source>
        <dbReference type="Google" id="ProtNLM"/>
    </source>
</evidence>
<proteinExistence type="predicted"/>
<protein>
    <recommendedName>
        <fullName evidence="3">Late endosomal/lysosomal adaptor and MAPK and MTOR activator 5</fullName>
    </recommendedName>
</protein>
<comment type="caution">
    <text evidence="1">The sequence shown here is derived from an EMBL/GenBank/DDBJ whole genome shotgun (WGS) entry which is preliminary data.</text>
</comment>
<dbReference type="EMBL" id="CAXAMN010022851">
    <property type="protein sequence ID" value="CAK9073213.1"/>
    <property type="molecule type" value="Genomic_DNA"/>
</dbReference>
<name>A0ABP0PAY9_9DINO</name>
<evidence type="ECO:0000313" key="2">
    <source>
        <dbReference type="Proteomes" id="UP001642484"/>
    </source>
</evidence>
<sequence length="104" mass="11231">MEDGHRARRPGIVVTDGGCSVVADAQGAAKAVEAMKAHLVDVEVCKMGAAVLYAMVQKTDPASPERLMMRTTKAHQVLVEALQHHPTDRVLDRACRVTMPELKG</sequence>
<dbReference type="Proteomes" id="UP001642484">
    <property type="component" value="Unassembled WGS sequence"/>
</dbReference>
<reference evidence="1 2" key="1">
    <citation type="submission" date="2024-02" db="EMBL/GenBank/DDBJ databases">
        <authorList>
            <person name="Chen Y."/>
            <person name="Shah S."/>
            <person name="Dougan E. K."/>
            <person name="Thang M."/>
            <person name="Chan C."/>
        </authorList>
    </citation>
    <scope>NUCLEOTIDE SEQUENCE [LARGE SCALE GENOMIC DNA]</scope>
</reference>
<accession>A0ABP0PAY9</accession>
<gene>
    <name evidence="1" type="ORF">CCMP2556_LOCUS36027</name>
</gene>